<evidence type="ECO:0008006" key="4">
    <source>
        <dbReference type="Google" id="ProtNLM"/>
    </source>
</evidence>
<dbReference type="PANTHER" id="PTHR20921">
    <property type="entry name" value="TRANSMEMBRANE PROTEIN 222"/>
    <property type="match status" value="1"/>
</dbReference>
<feature type="transmembrane region" description="Helical" evidence="2">
    <location>
        <begin position="260"/>
        <end position="279"/>
    </location>
</feature>
<organism evidence="3">
    <name type="scientific">Ananas comosus var. bracteatus</name>
    <name type="common">red pineapple</name>
    <dbReference type="NCBI Taxonomy" id="296719"/>
    <lineage>
        <taxon>Eukaryota</taxon>
        <taxon>Viridiplantae</taxon>
        <taxon>Streptophyta</taxon>
        <taxon>Embryophyta</taxon>
        <taxon>Tracheophyta</taxon>
        <taxon>Spermatophyta</taxon>
        <taxon>Magnoliopsida</taxon>
        <taxon>Liliopsida</taxon>
        <taxon>Poales</taxon>
        <taxon>Bromeliaceae</taxon>
        <taxon>Bromelioideae</taxon>
        <taxon>Ananas</taxon>
    </lineage>
</organism>
<dbReference type="AlphaFoldDB" id="A0A6V7NIN7"/>
<feature type="transmembrane region" description="Helical" evidence="2">
    <location>
        <begin position="285"/>
        <end position="306"/>
    </location>
</feature>
<proteinExistence type="predicted"/>
<keyword evidence="2" id="KW-0812">Transmembrane</keyword>
<dbReference type="GO" id="GO:0005794">
    <property type="term" value="C:Golgi apparatus"/>
    <property type="evidence" value="ECO:0007669"/>
    <property type="project" value="TreeGrafter"/>
</dbReference>
<reference evidence="3" key="1">
    <citation type="submission" date="2020-07" db="EMBL/GenBank/DDBJ databases">
        <authorList>
            <person name="Lin J."/>
        </authorList>
    </citation>
    <scope>NUCLEOTIDE SEQUENCE</scope>
</reference>
<dbReference type="GO" id="GO:0005783">
    <property type="term" value="C:endoplasmic reticulum"/>
    <property type="evidence" value="ECO:0007669"/>
    <property type="project" value="TreeGrafter"/>
</dbReference>
<dbReference type="GO" id="GO:0009723">
    <property type="term" value="P:response to ethylene"/>
    <property type="evidence" value="ECO:0007669"/>
    <property type="project" value="TreeGrafter"/>
</dbReference>
<dbReference type="Pfam" id="PF05608">
    <property type="entry name" value="RTE1"/>
    <property type="match status" value="1"/>
</dbReference>
<evidence type="ECO:0000256" key="1">
    <source>
        <dbReference type="SAM" id="MobiDB-lite"/>
    </source>
</evidence>
<dbReference type="GO" id="GO:0010104">
    <property type="term" value="P:regulation of ethylene-activated signaling pathway"/>
    <property type="evidence" value="ECO:0007669"/>
    <property type="project" value="TreeGrafter"/>
</dbReference>
<dbReference type="InterPro" id="IPR008496">
    <property type="entry name" value="TMEM222/RTE1"/>
</dbReference>
<dbReference type="EMBL" id="LR862139">
    <property type="protein sequence ID" value="CAD1818314.1"/>
    <property type="molecule type" value="Genomic_DNA"/>
</dbReference>
<keyword evidence="2" id="KW-1133">Transmembrane helix</keyword>
<evidence type="ECO:0000256" key="2">
    <source>
        <dbReference type="SAM" id="Phobius"/>
    </source>
</evidence>
<dbReference type="PANTHER" id="PTHR20921:SF0">
    <property type="entry name" value="TRANSMEMBRANE PROTEIN 222"/>
    <property type="match status" value="1"/>
</dbReference>
<accession>A0A6V7NIN7</accession>
<sequence>MVPADNPHNEFVRGGVSAVYSERCGVSGPSIKEARIVGQFSKGQNQRDHSFCESEEADKDLDSARDNEIEGCPSGNRLSNHVLKILMISITRSSLFFRLQSESLIAKMMLTQNAELGPIDPRRARFPCCIVWTPLPLISWLIPFIGHIGICREDGVILDFAGPNFVSVDHFAFGAVARYIQINGEECYKLIEPESDIVWDDTLKKSTQEFQHRSYNLFTCNCHSFVANNLNRLFYGGHDKWNVVNLAAVMFLRGTWVGKASMVKSFLPFVIVLCIGLFLGGMKFLVFVLAFALALVGWFFIGTYCFKNLIQL</sequence>
<keyword evidence="2" id="KW-0472">Membrane</keyword>
<protein>
    <recommendedName>
        <fullName evidence="4">Protein RTE1-HOMOLOG</fullName>
    </recommendedName>
</protein>
<evidence type="ECO:0000313" key="3">
    <source>
        <dbReference type="EMBL" id="CAD1818314.1"/>
    </source>
</evidence>
<name>A0A6V7NIN7_ANACO</name>
<gene>
    <name evidence="3" type="ORF">CB5_LOCUS1525</name>
</gene>
<feature type="region of interest" description="Disordered" evidence="1">
    <location>
        <begin position="47"/>
        <end position="66"/>
    </location>
</feature>